<comment type="similarity">
    <text evidence="8">Belongs to the chemokine-like receptor (CMKLR) family.</text>
</comment>
<evidence type="ECO:0000256" key="9">
    <source>
        <dbReference type="RuleBase" id="RU000688"/>
    </source>
</evidence>
<comment type="caution">
    <text evidence="12">The sequence shown here is derived from an EMBL/GenBank/DDBJ whole genome shotgun (WGS) entry which is preliminary data.</text>
</comment>
<dbReference type="InterPro" id="IPR000276">
    <property type="entry name" value="GPCR_Rhodpsn"/>
</dbReference>
<dbReference type="PRINTS" id="PR00237">
    <property type="entry name" value="GPCRRHODOPSN"/>
</dbReference>
<dbReference type="PANTHER" id="PTHR24225">
    <property type="entry name" value="CHEMOTACTIC RECEPTOR"/>
    <property type="match status" value="1"/>
</dbReference>
<keyword evidence="13" id="KW-1185">Reference proteome</keyword>
<evidence type="ECO:0000256" key="7">
    <source>
        <dbReference type="ARBA" id="ARBA00023224"/>
    </source>
</evidence>
<dbReference type="Gene3D" id="1.20.1070.10">
    <property type="entry name" value="Rhodopsin 7-helix transmembrane proteins"/>
    <property type="match status" value="1"/>
</dbReference>
<feature type="transmembrane region" description="Helical" evidence="10">
    <location>
        <begin position="214"/>
        <end position="235"/>
    </location>
</feature>
<evidence type="ECO:0000313" key="12">
    <source>
        <dbReference type="EMBL" id="CAJ0922898.1"/>
    </source>
</evidence>
<evidence type="ECO:0000256" key="4">
    <source>
        <dbReference type="ARBA" id="ARBA00023040"/>
    </source>
</evidence>
<evidence type="ECO:0000256" key="3">
    <source>
        <dbReference type="ARBA" id="ARBA00022989"/>
    </source>
</evidence>
<keyword evidence="7 9" id="KW-0807">Transducer</keyword>
<feature type="transmembrane region" description="Helical" evidence="10">
    <location>
        <begin position="79"/>
        <end position="98"/>
    </location>
</feature>
<accession>A0ABN9KVV9</accession>
<dbReference type="EMBL" id="CAUEEQ010002481">
    <property type="protein sequence ID" value="CAJ0922898.1"/>
    <property type="molecule type" value="Genomic_DNA"/>
</dbReference>
<evidence type="ECO:0000256" key="8">
    <source>
        <dbReference type="ARBA" id="ARBA00025736"/>
    </source>
</evidence>
<keyword evidence="5 10" id="KW-0472">Membrane</keyword>
<keyword evidence="2 9" id="KW-0812">Transmembrane</keyword>
<comment type="similarity">
    <text evidence="9">Belongs to the G-protein coupled receptor 1 family.</text>
</comment>
<keyword evidence="4 9" id="KW-0297">G-protein coupled receptor</keyword>
<organism evidence="12 13">
    <name type="scientific">Ranitomeya imitator</name>
    <name type="common">mimic poison frog</name>
    <dbReference type="NCBI Taxonomy" id="111125"/>
    <lineage>
        <taxon>Eukaryota</taxon>
        <taxon>Metazoa</taxon>
        <taxon>Chordata</taxon>
        <taxon>Craniata</taxon>
        <taxon>Vertebrata</taxon>
        <taxon>Euteleostomi</taxon>
        <taxon>Amphibia</taxon>
        <taxon>Batrachia</taxon>
        <taxon>Anura</taxon>
        <taxon>Neobatrachia</taxon>
        <taxon>Hyloidea</taxon>
        <taxon>Dendrobatidae</taxon>
        <taxon>Dendrobatinae</taxon>
        <taxon>Ranitomeya</taxon>
    </lineage>
</organism>
<comment type="subcellular location">
    <subcellularLocation>
        <location evidence="1">Membrane</location>
        <topology evidence="1">Multi-pass membrane protein</topology>
    </subcellularLocation>
</comment>
<feature type="transmembrane region" description="Helical" evidence="10">
    <location>
        <begin position="159"/>
        <end position="181"/>
    </location>
</feature>
<dbReference type="PANTHER" id="PTHR24225:SF75">
    <property type="entry name" value="N-FORMYL PEPTIDE RECEPTOR 2"/>
    <property type="match status" value="1"/>
</dbReference>
<evidence type="ECO:0000313" key="13">
    <source>
        <dbReference type="Proteomes" id="UP001176940"/>
    </source>
</evidence>
<gene>
    <name evidence="12" type="ORF">RIMI_LOCUS1859810</name>
</gene>
<dbReference type="PROSITE" id="PS00237">
    <property type="entry name" value="G_PROTEIN_RECEP_F1_1"/>
    <property type="match status" value="1"/>
</dbReference>
<feature type="transmembrane region" description="Helical" evidence="10">
    <location>
        <begin position="118"/>
        <end position="139"/>
    </location>
</feature>
<dbReference type="InterPro" id="IPR000826">
    <property type="entry name" value="Formyl_rcpt-rel"/>
</dbReference>
<feature type="transmembrane region" description="Helical" evidence="10">
    <location>
        <begin position="255"/>
        <end position="274"/>
    </location>
</feature>
<evidence type="ECO:0000256" key="10">
    <source>
        <dbReference type="SAM" id="Phobius"/>
    </source>
</evidence>
<evidence type="ECO:0000259" key="11">
    <source>
        <dbReference type="PROSITE" id="PS50262"/>
    </source>
</evidence>
<evidence type="ECO:0000256" key="2">
    <source>
        <dbReference type="ARBA" id="ARBA00022692"/>
    </source>
</evidence>
<evidence type="ECO:0000256" key="5">
    <source>
        <dbReference type="ARBA" id="ARBA00023136"/>
    </source>
</evidence>
<sequence>MEDIEMDIINMETASFPPYGLEVTMFVYEEDTEEISPTILRLIHICNFIFYSITFILGVTGNGLVIWIAGFKMKKTISILWFLNLAIADFIFDIMFPLQMTEIIMEGHWPFGVTMCKVVFTVLFLNMSVSTSFLMIISVDRCTSIMCPVWSKNHKTPRLAMTISGIIWSTCLMLSSPYLAFFNIAQAYENDTLYCIPMYADDDDTYTMMDHTMVIVRFVSMFLIPFSIIVICYSLIACRLSKSRSLSKSNRPLKVIVTIVLSFFCLWFPFHIWPLLEVMKVQMDPDVDAFVSNLVYSIGFFNSCVNPMIYVFVGRDFKKSLFKSIPFLLENTFKEKDGSETELRSNLTETEMEVITSEVRKNS</sequence>
<feature type="domain" description="G-protein coupled receptors family 1 profile" evidence="11">
    <location>
        <begin position="61"/>
        <end position="310"/>
    </location>
</feature>
<feature type="transmembrane region" description="Helical" evidence="10">
    <location>
        <begin position="48"/>
        <end position="67"/>
    </location>
</feature>
<evidence type="ECO:0000256" key="1">
    <source>
        <dbReference type="ARBA" id="ARBA00004141"/>
    </source>
</evidence>
<protein>
    <recommendedName>
        <fullName evidence="11">G-protein coupled receptors family 1 profile domain-containing protein</fullName>
    </recommendedName>
</protein>
<name>A0ABN9KVV9_9NEOB</name>
<dbReference type="Proteomes" id="UP001176940">
    <property type="component" value="Unassembled WGS sequence"/>
</dbReference>
<dbReference type="Pfam" id="PF00001">
    <property type="entry name" value="7tm_1"/>
    <property type="match status" value="1"/>
</dbReference>
<dbReference type="PROSITE" id="PS50262">
    <property type="entry name" value="G_PROTEIN_RECEP_F1_2"/>
    <property type="match status" value="1"/>
</dbReference>
<keyword evidence="6 9" id="KW-0675">Receptor</keyword>
<reference evidence="12" key="1">
    <citation type="submission" date="2023-07" db="EMBL/GenBank/DDBJ databases">
        <authorList>
            <person name="Stuckert A."/>
        </authorList>
    </citation>
    <scope>NUCLEOTIDE SEQUENCE</scope>
</reference>
<feature type="transmembrane region" description="Helical" evidence="10">
    <location>
        <begin position="294"/>
        <end position="313"/>
    </location>
</feature>
<dbReference type="PRINTS" id="PR00526">
    <property type="entry name" value="FMETLEUPHER"/>
</dbReference>
<keyword evidence="3 10" id="KW-1133">Transmembrane helix</keyword>
<dbReference type="SUPFAM" id="SSF81321">
    <property type="entry name" value="Family A G protein-coupled receptor-like"/>
    <property type="match status" value="1"/>
</dbReference>
<evidence type="ECO:0000256" key="6">
    <source>
        <dbReference type="ARBA" id="ARBA00023170"/>
    </source>
</evidence>
<proteinExistence type="inferred from homology"/>
<dbReference type="InterPro" id="IPR017452">
    <property type="entry name" value="GPCR_Rhodpsn_7TM"/>
</dbReference>